<proteinExistence type="predicted"/>
<sequence>MVTRNTKALLTVNEGQYRTKILEFEKECYSIQKPLHILEKSCLRFGATLAGRRRAAASLLGTNNMLPAPVKPLYGLYMFPIASDKNEHNIWLSYYAIKHCVSLGKYAMIHFNDDSTLEVHVSARIIDNQRKKTAQVIAGMAYQLFLNPDEG</sequence>
<dbReference type="InterPro" id="IPR010461">
    <property type="entry name" value="ComK"/>
</dbReference>
<dbReference type="Proteomes" id="UP001180087">
    <property type="component" value="Chromosome"/>
</dbReference>
<name>A0ABY9KYW0_9BACI</name>
<dbReference type="EMBL" id="CP129113">
    <property type="protein sequence ID" value="WLV26054.1"/>
    <property type="molecule type" value="Genomic_DNA"/>
</dbReference>
<organism evidence="1 2">
    <name type="scientific">Aciduricibacillus chroicocephali</name>
    <dbReference type="NCBI Taxonomy" id="3054939"/>
    <lineage>
        <taxon>Bacteria</taxon>
        <taxon>Bacillati</taxon>
        <taxon>Bacillota</taxon>
        <taxon>Bacilli</taxon>
        <taxon>Bacillales</taxon>
        <taxon>Bacillaceae</taxon>
        <taxon>Aciduricibacillus</taxon>
    </lineage>
</organism>
<evidence type="ECO:0000313" key="1">
    <source>
        <dbReference type="EMBL" id="WLV26054.1"/>
    </source>
</evidence>
<protein>
    <submittedName>
        <fullName evidence="1">Competence protein ComK</fullName>
    </submittedName>
</protein>
<gene>
    <name evidence="1" type="ORF">QR721_11020</name>
</gene>
<evidence type="ECO:0000313" key="2">
    <source>
        <dbReference type="Proteomes" id="UP001180087"/>
    </source>
</evidence>
<keyword evidence="2" id="KW-1185">Reference proteome</keyword>
<dbReference type="Pfam" id="PF06338">
    <property type="entry name" value="ComK"/>
    <property type="match status" value="1"/>
</dbReference>
<dbReference type="RefSeq" id="WP_348029836.1">
    <property type="nucleotide sequence ID" value="NZ_CP129113.1"/>
</dbReference>
<reference evidence="1" key="1">
    <citation type="submission" date="2023-06" db="EMBL/GenBank/DDBJ databases">
        <title>A Treasure from Seagulls: Isolation and Description of Aciduricobacillus qingdaonensis gen. nov., sp. nov., a Rare Obligately Uric Acid-utilizing Member in the Family Bacillaceae.</title>
        <authorList>
            <person name="Liu W."/>
            <person name="Wang B."/>
        </authorList>
    </citation>
    <scope>NUCLEOTIDE SEQUENCE</scope>
    <source>
        <strain evidence="1">44XB</strain>
    </source>
</reference>
<accession>A0ABY9KYW0</accession>